<dbReference type="RefSeq" id="WP_210807687.1">
    <property type="nucleotide sequence ID" value="NZ_JAGQDG010000002.1"/>
</dbReference>
<dbReference type="Proteomes" id="UP000672097">
    <property type="component" value="Unassembled WGS sequence"/>
</dbReference>
<organism evidence="1 2">
    <name type="scientific">Ideonella paludis</name>
    <dbReference type="NCBI Taxonomy" id="1233411"/>
    <lineage>
        <taxon>Bacteria</taxon>
        <taxon>Pseudomonadati</taxon>
        <taxon>Pseudomonadota</taxon>
        <taxon>Betaproteobacteria</taxon>
        <taxon>Burkholderiales</taxon>
        <taxon>Sphaerotilaceae</taxon>
        <taxon>Ideonella</taxon>
    </lineage>
</organism>
<evidence type="ECO:0000313" key="1">
    <source>
        <dbReference type="EMBL" id="MBQ0935112.1"/>
    </source>
</evidence>
<gene>
    <name evidence="1" type="ORF">KAK11_07230</name>
</gene>
<dbReference type="EMBL" id="JAGQDG010000002">
    <property type="protein sequence ID" value="MBQ0935112.1"/>
    <property type="molecule type" value="Genomic_DNA"/>
</dbReference>
<name>A0ABS5DVF1_9BURK</name>
<evidence type="ECO:0000313" key="2">
    <source>
        <dbReference type="Proteomes" id="UP000672097"/>
    </source>
</evidence>
<comment type="caution">
    <text evidence="1">The sequence shown here is derived from an EMBL/GenBank/DDBJ whole genome shotgun (WGS) entry which is preliminary data.</text>
</comment>
<reference evidence="1 2" key="1">
    <citation type="submission" date="2021-04" db="EMBL/GenBank/DDBJ databases">
        <title>The genome sequence of type strain Ideonella paludis KCTC 32238.</title>
        <authorList>
            <person name="Liu Y."/>
        </authorList>
    </citation>
    <scope>NUCLEOTIDE SEQUENCE [LARGE SCALE GENOMIC DNA]</scope>
    <source>
        <strain evidence="1 2">KCTC 32238</strain>
    </source>
</reference>
<sequence length="172" mass="19094">MMYKVAFAIYLTVQTSVGSAHCSAFCPALGQFYEIKLAQRYQIKDGKIFGIPLEYSGIGGVISMSSDELHSKFGVLKNSMRRIKDVSVAFELSDNLSFGEAVAISFSADCKFVREEVAKFAKLFKSSKNDNPYVREFVISNGRFKYQLFERSGNCAIDLSLNRFLGKSGSGL</sequence>
<accession>A0ABS5DVF1</accession>
<keyword evidence="2" id="KW-1185">Reference proteome</keyword>
<proteinExistence type="predicted"/>
<protein>
    <submittedName>
        <fullName evidence="1">Uncharacterized protein</fullName>
    </submittedName>
</protein>